<dbReference type="PANTHER" id="PTHR32465">
    <property type="entry name" value="BARDET-BIEDL SYNDROME 2 PROTEIN"/>
    <property type="match status" value="1"/>
</dbReference>
<dbReference type="Pfam" id="PF23350">
    <property type="entry name" value="BBS2_pf"/>
    <property type="match status" value="1"/>
</dbReference>
<evidence type="ECO:0000313" key="6">
    <source>
        <dbReference type="Proteomes" id="UP000823941"/>
    </source>
</evidence>
<evidence type="ECO:0000259" key="2">
    <source>
        <dbReference type="Pfam" id="PF23350"/>
    </source>
</evidence>
<dbReference type="PANTHER" id="PTHR32465:SF0">
    <property type="entry name" value="BARDET-BIEDL SYNDROME 2 PROTEIN"/>
    <property type="match status" value="1"/>
</dbReference>
<feature type="domain" description="BBS2 platform" evidence="2">
    <location>
        <begin position="57"/>
        <end position="151"/>
    </location>
</feature>
<dbReference type="EMBL" id="JAHIBW010000019">
    <property type="protein sequence ID" value="KAG7301302.1"/>
    <property type="molecule type" value="Genomic_DNA"/>
</dbReference>
<gene>
    <name evidence="5" type="ORF">JYU34_014231</name>
</gene>
<feature type="domain" description="BBS2 hairpin" evidence="4">
    <location>
        <begin position="164"/>
        <end position="260"/>
    </location>
</feature>
<dbReference type="InterPro" id="IPR055380">
    <property type="entry name" value="BBS2_hp_dom"/>
</dbReference>
<reference evidence="5 6" key="1">
    <citation type="submission" date="2021-06" db="EMBL/GenBank/DDBJ databases">
        <title>A haploid diamondback moth (Plutella xylostella L.) genome assembly resolves 31 chromosomes and identifies a diamide resistance mutation.</title>
        <authorList>
            <person name="Ward C.M."/>
            <person name="Perry K.D."/>
            <person name="Baker G."/>
            <person name="Powis K."/>
            <person name="Heckel D.G."/>
            <person name="Baxter S.W."/>
        </authorList>
    </citation>
    <scope>NUCLEOTIDE SEQUENCE [LARGE SCALE GENOMIC DNA]</scope>
    <source>
        <strain evidence="5 6">LV</strain>
        <tissue evidence="5">Single pupa</tissue>
    </source>
</reference>
<evidence type="ECO:0000313" key="5">
    <source>
        <dbReference type="EMBL" id="KAG7301302.1"/>
    </source>
</evidence>
<feature type="domain" description="BBS2 C-terminal helix bundle" evidence="3">
    <location>
        <begin position="269"/>
        <end position="290"/>
    </location>
</feature>
<evidence type="ECO:0000259" key="3">
    <source>
        <dbReference type="Pfam" id="PF23351"/>
    </source>
</evidence>
<dbReference type="InterPro" id="IPR055379">
    <property type="entry name" value="BBS2_pf_dom"/>
</dbReference>
<sequence>MACHPASGRLRSHLQVALRPPRDVPIDVHIKALVGYADSEQFHIFELTKQLPRFCMYTLVAPSTSRPQLDSYVTFHITERVQRICIWINQNFLLEEEVQVDTEETKELHVGFNCLRDKGKLYMDFESDGQVKISTPDIRLAGDLIQSLAIYLNLTDLQSTANFPDAEQKLRDEMAYASEVGEMRSRLAAETAERAQLITALLPAAQDASNHDLKEMLNRYKEVIMLNEELLTGCHIRRSAQEQAVSQLKSLHTILQQAARLRVGKYSKAVVAASRKAVKDNNIDALIKVLQVGDS</sequence>
<organism evidence="5 6">
    <name type="scientific">Plutella xylostella</name>
    <name type="common">Diamondback moth</name>
    <name type="synonym">Plutella maculipennis</name>
    <dbReference type="NCBI Taxonomy" id="51655"/>
    <lineage>
        <taxon>Eukaryota</taxon>
        <taxon>Metazoa</taxon>
        <taxon>Ecdysozoa</taxon>
        <taxon>Arthropoda</taxon>
        <taxon>Hexapoda</taxon>
        <taxon>Insecta</taxon>
        <taxon>Pterygota</taxon>
        <taxon>Neoptera</taxon>
        <taxon>Endopterygota</taxon>
        <taxon>Lepidoptera</taxon>
        <taxon>Glossata</taxon>
        <taxon>Ditrysia</taxon>
        <taxon>Yponomeutoidea</taxon>
        <taxon>Plutellidae</taxon>
        <taxon>Plutella</taxon>
    </lineage>
</organism>
<evidence type="ECO:0008006" key="7">
    <source>
        <dbReference type="Google" id="ProtNLM"/>
    </source>
</evidence>
<keyword evidence="6" id="KW-1185">Reference proteome</keyword>
<proteinExistence type="predicted"/>
<name>A0ABQ7Q7U1_PLUXY</name>
<dbReference type="InterPro" id="IPR016616">
    <property type="entry name" value="Bardet-Biedl_syndrome_2_prot"/>
</dbReference>
<feature type="domain" description="BBS2 GAE" evidence="1">
    <location>
        <begin position="2"/>
        <end position="54"/>
    </location>
</feature>
<evidence type="ECO:0000259" key="4">
    <source>
        <dbReference type="Pfam" id="PF23353"/>
    </source>
</evidence>
<protein>
    <recommendedName>
        <fullName evidence="7">Ciliary BBSome complex subunit 2 C-terminal domain-containing protein</fullName>
    </recommendedName>
</protein>
<accession>A0ABQ7Q7U1</accession>
<dbReference type="Pfam" id="PF23353">
    <property type="entry name" value="BBS2_hp"/>
    <property type="match status" value="1"/>
</dbReference>
<dbReference type="InterPro" id="IPR055381">
    <property type="entry name" value="BBS2_CtH_dom"/>
</dbReference>
<comment type="caution">
    <text evidence="5">The sequence shown here is derived from an EMBL/GenBank/DDBJ whole genome shotgun (WGS) entry which is preliminary data.</text>
</comment>
<dbReference type="InterPro" id="IPR029333">
    <property type="entry name" value="BBS2_GAE_dom"/>
</dbReference>
<dbReference type="Pfam" id="PF23351">
    <property type="entry name" value="BBS2_CtH"/>
    <property type="match status" value="1"/>
</dbReference>
<evidence type="ECO:0000259" key="1">
    <source>
        <dbReference type="Pfam" id="PF14782"/>
    </source>
</evidence>
<dbReference type="Proteomes" id="UP000823941">
    <property type="component" value="Chromosome 19"/>
</dbReference>
<dbReference type="Pfam" id="PF14782">
    <property type="entry name" value="BBS2_GAE"/>
    <property type="match status" value="1"/>
</dbReference>